<feature type="transmembrane region" description="Helical" evidence="6">
    <location>
        <begin position="93"/>
        <end position="115"/>
    </location>
</feature>
<feature type="transmembrane region" description="Helical" evidence="6">
    <location>
        <begin position="12"/>
        <end position="32"/>
    </location>
</feature>
<proteinExistence type="predicted"/>
<evidence type="ECO:0000256" key="4">
    <source>
        <dbReference type="ARBA" id="ARBA00022989"/>
    </source>
</evidence>
<dbReference type="CDD" id="cd16380">
    <property type="entry name" value="YitT_C"/>
    <property type="match status" value="1"/>
</dbReference>
<evidence type="ECO:0000313" key="8">
    <source>
        <dbReference type="EMBL" id="QOP57050.1"/>
    </source>
</evidence>
<dbReference type="Gene3D" id="3.30.70.120">
    <property type="match status" value="1"/>
</dbReference>
<dbReference type="InterPro" id="IPR019264">
    <property type="entry name" value="DUF2179"/>
</dbReference>
<dbReference type="PANTHER" id="PTHR33545">
    <property type="entry name" value="UPF0750 MEMBRANE PROTEIN YITT-RELATED"/>
    <property type="match status" value="1"/>
</dbReference>
<dbReference type="RefSeq" id="WP_193137524.1">
    <property type="nucleotide sequence ID" value="NZ_CP050500.1"/>
</dbReference>
<evidence type="ECO:0000259" key="7">
    <source>
        <dbReference type="Pfam" id="PF10035"/>
    </source>
</evidence>
<dbReference type="Pfam" id="PF02588">
    <property type="entry name" value="YitT_membrane"/>
    <property type="match status" value="1"/>
</dbReference>
<name>A0ABD7BW68_LACPA</name>
<accession>A0ABD7BW68</accession>
<dbReference type="AlphaFoldDB" id="A0ABD7BW68"/>
<dbReference type="InterPro" id="IPR003740">
    <property type="entry name" value="YitT"/>
</dbReference>
<gene>
    <name evidence="8" type="ORF">HCJ88_12465</name>
</gene>
<evidence type="ECO:0000256" key="5">
    <source>
        <dbReference type="ARBA" id="ARBA00023136"/>
    </source>
</evidence>
<sequence length="299" mass="32606">MKASSYRQSWRKLTVAIFYGLCLGVALNLFWIPGRISAGGVTGLAQVIAIIFDRYLNFSIFGLQITKIMSPANLIFLINVPLFWIAWRDIGKSFTIFTFITVLMSSVMISALTGLKPITTDPMICAIFGAVINGAGIGFALRNGLSSGGTDIIGLALHKRMEITVGTVNTIINAGVVLMTGFLEGWPSALYSVVSIFISGKVLDVVYTRQQRLQVMIVTDKQQTDCVVKSIQSSVEHGITVFRDAEGAYAHQSKVVLLTIISRAELGQLEDAVHKEDRHAFITGTEVVQLDGTFVEPQI</sequence>
<evidence type="ECO:0000256" key="6">
    <source>
        <dbReference type="SAM" id="Phobius"/>
    </source>
</evidence>
<organism evidence="8 9">
    <name type="scientific">Lacticaseibacillus paracasei</name>
    <name type="common">Lactobacillus paracasei</name>
    <dbReference type="NCBI Taxonomy" id="1597"/>
    <lineage>
        <taxon>Bacteria</taxon>
        <taxon>Bacillati</taxon>
        <taxon>Bacillota</taxon>
        <taxon>Bacilli</taxon>
        <taxon>Lactobacillales</taxon>
        <taxon>Lactobacillaceae</taxon>
        <taxon>Lacticaseibacillus</taxon>
    </lineage>
</organism>
<dbReference type="Pfam" id="PF10035">
    <property type="entry name" value="DUF2179"/>
    <property type="match status" value="1"/>
</dbReference>
<keyword evidence="5 6" id="KW-0472">Membrane</keyword>
<feature type="transmembrane region" description="Helical" evidence="6">
    <location>
        <begin position="38"/>
        <end position="56"/>
    </location>
</feature>
<dbReference type="PANTHER" id="PTHR33545:SF5">
    <property type="entry name" value="UPF0750 MEMBRANE PROTEIN YITT"/>
    <property type="match status" value="1"/>
</dbReference>
<evidence type="ECO:0000256" key="3">
    <source>
        <dbReference type="ARBA" id="ARBA00022692"/>
    </source>
</evidence>
<keyword evidence="2" id="KW-1003">Cell membrane</keyword>
<dbReference type="EMBL" id="CP050500">
    <property type="protein sequence ID" value="QOP57050.1"/>
    <property type="molecule type" value="Genomic_DNA"/>
</dbReference>
<comment type="subcellular location">
    <subcellularLocation>
        <location evidence="1">Cell membrane</location>
        <topology evidence="1">Multi-pass membrane protein</topology>
    </subcellularLocation>
</comment>
<keyword evidence="3 6" id="KW-0812">Transmembrane</keyword>
<feature type="transmembrane region" description="Helical" evidence="6">
    <location>
        <begin position="68"/>
        <end position="87"/>
    </location>
</feature>
<evidence type="ECO:0000256" key="1">
    <source>
        <dbReference type="ARBA" id="ARBA00004651"/>
    </source>
</evidence>
<dbReference type="GO" id="GO:0005886">
    <property type="term" value="C:plasma membrane"/>
    <property type="evidence" value="ECO:0007669"/>
    <property type="project" value="UniProtKB-SubCell"/>
</dbReference>
<dbReference type="PIRSF" id="PIRSF006483">
    <property type="entry name" value="Membrane_protein_YitT"/>
    <property type="match status" value="1"/>
</dbReference>
<dbReference type="InterPro" id="IPR051461">
    <property type="entry name" value="UPF0750_membrane"/>
</dbReference>
<keyword evidence="4 6" id="KW-1133">Transmembrane helix</keyword>
<evidence type="ECO:0000256" key="2">
    <source>
        <dbReference type="ARBA" id="ARBA00022475"/>
    </source>
</evidence>
<reference evidence="8 9" key="1">
    <citation type="submission" date="2020-03" db="EMBL/GenBank/DDBJ databases">
        <title>Complete genome sequence of Lactobacillus paracasei strain NFFJ04, isolated from animal feed.</title>
        <authorList>
            <person name="Jung J.Y."/>
        </authorList>
    </citation>
    <scope>NUCLEOTIDE SEQUENCE [LARGE SCALE GENOMIC DNA]</scope>
    <source>
        <strain evidence="8 9">NFFJ04</strain>
    </source>
</reference>
<evidence type="ECO:0000313" key="9">
    <source>
        <dbReference type="Proteomes" id="UP000593972"/>
    </source>
</evidence>
<dbReference type="Proteomes" id="UP000593972">
    <property type="component" value="Chromosome"/>
</dbReference>
<feature type="transmembrane region" description="Helical" evidence="6">
    <location>
        <begin position="189"/>
        <end position="207"/>
    </location>
</feature>
<protein>
    <submittedName>
        <fullName evidence="8">YitT family protein</fullName>
    </submittedName>
</protein>
<feature type="domain" description="DUF2179" evidence="7">
    <location>
        <begin position="237"/>
        <end position="291"/>
    </location>
</feature>
<dbReference type="InterPro" id="IPR015867">
    <property type="entry name" value="N-reg_PII/ATP_PRibTrfase_C"/>
</dbReference>
<feature type="transmembrane region" description="Helical" evidence="6">
    <location>
        <begin position="122"/>
        <end position="141"/>
    </location>
</feature>